<name>A0A978UCC0_ZIZJJ</name>
<sequence length="102" mass="11311">MAMAQLEGQSQQQTSFDHVHKTKTLIKALNLPLPPDLFDTASSIYYNGDDNNGLNDNGNISEGYLSTELEDALLKQRPNCMCGFELTKSRTIVIISTFSIVK</sequence>
<reference evidence="1" key="1">
    <citation type="journal article" date="2021" name="Front. Plant Sci.">
        <title>Chromosome-Scale Genome Assembly for Chinese Sour Jujube and Insights Into Its Genome Evolution and Domestication Signature.</title>
        <authorList>
            <person name="Shen L.-Y."/>
            <person name="Luo H."/>
            <person name="Wang X.-L."/>
            <person name="Wang X.-M."/>
            <person name="Qiu X.-J."/>
            <person name="Liu H."/>
            <person name="Zhou S.-S."/>
            <person name="Jia K.-H."/>
            <person name="Nie S."/>
            <person name="Bao Y.-T."/>
            <person name="Zhang R.-G."/>
            <person name="Yun Q.-Z."/>
            <person name="Chai Y.-H."/>
            <person name="Lu J.-Y."/>
            <person name="Li Y."/>
            <person name="Zhao S.-W."/>
            <person name="Mao J.-F."/>
            <person name="Jia S.-G."/>
            <person name="Mao Y.-M."/>
        </authorList>
    </citation>
    <scope>NUCLEOTIDE SEQUENCE</scope>
    <source>
        <strain evidence="1">AT0</strain>
        <tissue evidence="1">Leaf</tissue>
    </source>
</reference>
<organism evidence="1 2">
    <name type="scientific">Ziziphus jujuba var. spinosa</name>
    <dbReference type="NCBI Taxonomy" id="714518"/>
    <lineage>
        <taxon>Eukaryota</taxon>
        <taxon>Viridiplantae</taxon>
        <taxon>Streptophyta</taxon>
        <taxon>Embryophyta</taxon>
        <taxon>Tracheophyta</taxon>
        <taxon>Spermatophyta</taxon>
        <taxon>Magnoliopsida</taxon>
        <taxon>eudicotyledons</taxon>
        <taxon>Gunneridae</taxon>
        <taxon>Pentapetalae</taxon>
        <taxon>rosids</taxon>
        <taxon>fabids</taxon>
        <taxon>Rosales</taxon>
        <taxon>Rhamnaceae</taxon>
        <taxon>Paliureae</taxon>
        <taxon>Ziziphus</taxon>
    </lineage>
</organism>
<dbReference type="AlphaFoldDB" id="A0A978UCC0"/>
<protein>
    <submittedName>
        <fullName evidence="1">Uncharacterized protein</fullName>
    </submittedName>
</protein>
<evidence type="ECO:0000313" key="1">
    <source>
        <dbReference type="EMBL" id="KAH7512413.1"/>
    </source>
</evidence>
<dbReference type="EMBL" id="JAEACU010000012">
    <property type="protein sequence ID" value="KAH7512413.1"/>
    <property type="molecule type" value="Genomic_DNA"/>
</dbReference>
<accession>A0A978UCC0</accession>
<proteinExistence type="predicted"/>
<evidence type="ECO:0000313" key="2">
    <source>
        <dbReference type="Proteomes" id="UP000813462"/>
    </source>
</evidence>
<gene>
    <name evidence="1" type="ORF">FEM48_Zijuj12G0088300</name>
</gene>
<comment type="caution">
    <text evidence="1">The sequence shown here is derived from an EMBL/GenBank/DDBJ whole genome shotgun (WGS) entry which is preliminary data.</text>
</comment>
<dbReference type="Proteomes" id="UP000813462">
    <property type="component" value="Unassembled WGS sequence"/>
</dbReference>